<dbReference type="InterPro" id="IPR038475">
    <property type="entry name" value="RecG_C_sf"/>
</dbReference>
<dbReference type="Gene3D" id="1.10.10.10">
    <property type="entry name" value="Winged helix-like DNA-binding domain superfamily/Winged helix DNA-binding domain"/>
    <property type="match status" value="1"/>
</dbReference>
<dbReference type="Pfam" id="PF13749">
    <property type="entry name" value="HATPase_c_4"/>
    <property type="match status" value="1"/>
</dbReference>
<evidence type="ECO:0000313" key="3">
    <source>
        <dbReference type="EMBL" id="GAA4559407.1"/>
    </source>
</evidence>
<dbReference type="EMBL" id="BAABGT010000119">
    <property type="protein sequence ID" value="GAA4559407.1"/>
    <property type="molecule type" value="Genomic_DNA"/>
</dbReference>
<dbReference type="InterPro" id="IPR007421">
    <property type="entry name" value="Schlafen_AlbA_2_dom"/>
</dbReference>
<sequence>MLPFHPEPDLVDARSTLRHAVDAVLAKLRAGVLPDDAELEHVDIKEEAGRRGSGGALLAGQAQNTAAAAQLADEVACFANTPGGGALIVGIENGTGDLLGTALDRDWLRHGIYTRVDLAPDVEEREVSGVRLLVLYVASAHEPIEDTSGRIRWRVGTNCVAVDRSEWWLHRQSQAGHDSMAAVTSRTVVDVSDGAIVTARRYLRDAGFEHHATETVADLLRRLGVLHPDGHLTQAGALLFCPADRTYLSMTAIDVEGGDVLLRPPDLTGLSVLEQLSAVEDRLNSLNTEVTLQGGFAESTVRRLPPRAVREAVLNGLVHRDWLSSGPVTITWIDADSALQVISPGGFTGGITAATVLAQRYARHPALADLFRALNLVEKQGMGVDRMYREMVALGHRPPLIVEEDGPRVRTRLVGGHPVVPVMALTGRIEPAVRRRDVRVALIVDHLLRQPFVTPDLIAELLQRTPQEAAEALDTAATECRVGSSPLLTRFKDVWTLSPAAIRVVESAAPAPDRRARGILTYRRPDDPGTVARFWLTSHSRITSGDYATLTGLTQTGSLNHLDRLVADGVLVRGDGKGRNAHFLAALP</sequence>
<dbReference type="Proteomes" id="UP001501598">
    <property type="component" value="Unassembled WGS sequence"/>
</dbReference>
<evidence type="ECO:0000313" key="4">
    <source>
        <dbReference type="Proteomes" id="UP001501598"/>
    </source>
</evidence>
<dbReference type="Pfam" id="PF04326">
    <property type="entry name" value="SLFN_AlbA_2"/>
    <property type="match status" value="1"/>
</dbReference>
<evidence type="ECO:0000259" key="2">
    <source>
        <dbReference type="Pfam" id="PF18685"/>
    </source>
</evidence>
<name>A0ABP8S492_9PSEU</name>
<dbReference type="Pfam" id="PF18685">
    <property type="entry name" value="DUF5635"/>
    <property type="match status" value="1"/>
</dbReference>
<dbReference type="GO" id="GO:0005524">
    <property type="term" value="F:ATP binding"/>
    <property type="evidence" value="ECO:0007669"/>
    <property type="project" value="UniProtKB-KW"/>
</dbReference>
<feature type="domain" description="Schlafen AlbA-2" evidence="1">
    <location>
        <begin position="56"/>
        <end position="162"/>
    </location>
</feature>
<organism evidence="3 4">
    <name type="scientific">Pseudonocardia xishanensis</name>
    <dbReference type="NCBI Taxonomy" id="630995"/>
    <lineage>
        <taxon>Bacteria</taxon>
        <taxon>Bacillati</taxon>
        <taxon>Actinomycetota</taxon>
        <taxon>Actinomycetes</taxon>
        <taxon>Pseudonocardiales</taxon>
        <taxon>Pseudonocardiaceae</taxon>
        <taxon>Pseudonocardia</taxon>
    </lineage>
</organism>
<dbReference type="InterPro" id="IPR040728">
    <property type="entry name" value="DUF5635"/>
</dbReference>
<comment type="caution">
    <text evidence="3">The sequence shown here is derived from an EMBL/GenBank/DDBJ whole genome shotgun (WGS) entry which is preliminary data.</text>
</comment>
<dbReference type="InterPro" id="IPR036388">
    <property type="entry name" value="WH-like_DNA-bd_sf"/>
</dbReference>
<protein>
    <submittedName>
        <fullName evidence="3">ATP-binding protein</fullName>
    </submittedName>
</protein>
<dbReference type="InterPro" id="IPR038461">
    <property type="entry name" value="Schlafen_AlbA_2_dom_sf"/>
</dbReference>
<gene>
    <name evidence="3" type="ORF">GCM10023175_67350</name>
</gene>
<dbReference type="PANTHER" id="PTHR30595">
    <property type="entry name" value="GLPR-RELATED TRANSCRIPTIONAL REPRESSOR"/>
    <property type="match status" value="1"/>
</dbReference>
<evidence type="ECO:0000259" key="1">
    <source>
        <dbReference type="Pfam" id="PF04326"/>
    </source>
</evidence>
<dbReference type="Gene3D" id="6.10.10.130">
    <property type="match status" value="1"/>
</dbReference>
<dbReference type="Gene3D" id="3.30.950.30">
    <property type="entry name" value="Schlafen, AAA domain"/>
    <property type="match status" value="1"/>
</dbReference>
<keyword evidence="3" id="KW-0067">ATP-binding</keyword>
<dbReference type="PANTHER" id="PTHR30595:SF6">
    <property type="entry name" value="SCHLAFEN ALBA-2 DOMAIN-CONTAINING PROTEIN"/>
    <property type="match status" value="1"/>
</dbReference>
<keyword evidence="4" id="KW-1185">Reference proteome</keyword>
<dbReference type="Gene3D" id="3.30.565.60">
    <property type="match status" value="1"/>
</dbReference>
<proteinExistence type="predicted"/>
<feature type="domain" description="DUF5635" evidence="2">
    <location>
        <begin position="420"/>
        <end position="506"/>
    </location>
</feature>
<reference evidence="4" key="1">
    <citation type="journal article" date="2019" name="Int. J. Syst. Evol. Microbiol.">
        <title>The Global Catalogue of Microorganisms (GCM) 10K type strain sequencing project: providing services to taxonomists for standard genome sequencing and annotation.</title>
        <authorList>
            <consortium name="The Broad Institute Genomics Platform"/>
            <consortium name="The Broad Institute Genome Sequencing Center for Infectious Disease"/>
            <person name="Wu L."/>
            <person name="Ma J."/>
        </authorList>
    </citation>
    <scope>NUCLEOTIDE SEQUENCE [LARGE SCALE GENOMIC DNA]</scope>
    <source>
        <strain evidence="4">JCM 17906</strain>
    </source>
</reference>
<keyword evidence="3" id="KW-0547">Nucleotide-binding</keyword>
<accession>A0ABP8S492</accession>
<dbReference type="Gene3D" id="1.10.10.2340">
    <property type="match status" value="1"/>
</dbReference>